<dbReference type="GO" id="GO:0032196">
    <property type="term" value="P:transposition"/>
    <property type="evidence" value="ECO:0007669"/>
    <property type="project" value="TreeGrafter"/>
</dbReference>
<accession>A0A5C4SMW1</accession>
<keyword evidence="2" id="KW-1185">Reference proteome</keyword>
<reference evidence="1 2" key="1">
    <citation type="submission" date="2019-05" db="EMBL/GenBank/DDBJ databases">
        <title>Tamlana fucoidanivorans sp. nov., isolated from the surface of algae collected from Fujian province in China.</title>
        <authorList>
            <person name="Li J."/>
        </authorList>
    </citation>
    <scope>NUCLEOTIDE SEQUENCE [LARGE SCALE GENOMIC DNA]</scope>
    <source>
        <strain evidence="1 2">CW2-9</strain>
    </source>
</reference>
<dbReference type="AlphaFoldDB" id="A0A5C4SMW1"/>
<dbReference type="GO" id="GO:0005829">
    <property type="term" value="C:cytosol"/>
    <property type="evidence" value="ECO:0007669"/>
    <property type="project" value="TreeGrafter"/>
</dbReference>
<organism evidence="1 2">
    <name type="scientific">Allotamlana fucoidanivorans</name>
    <dbReference type="NCBI Taxonomy" id="2583814"/>
    <lineage>
        <taxon>Bacteria</taxon>
        <taxon>Pseudomonadati</taxon>
        <taxon>Bacteroidota</taxon>
        <taxon>Flavobacteriia</taxon>
        <taxon>Flavobacteriales</taxon>
        <taxon>Flavobacteriaceae</taxon>
        <taxon>Allotamlana</taxon>
    </lineage>
</organism>
<name>A0A5C4SMW1_9FLAO</name>
<dbReference type="InterPro" id="IPR051917">
    <property type="entry name" value="Transposase-Integrase"/>
</dbReference>
<dbReference type="EMBL" id="VDCS01000005">
    <property type="protein sequence ID" value="TNJ45433.1"/>
    <property type="molecule type" value="Genomic_DNA"/>
</dbReference>
<gene>
    <name evidence="1" type="ORF">FGF67_06905</name>
</gene>
<dbReference type="Proteomes" id="UP000308713">
    <property type="component" value="Unassembled WGS sequence"/>
</dbReference>
<sequence length="56" mass="6553">MKIYFALPYSSWERGTNENTNGLIRRHLPKGTDFNQSDKKLLMKFKINLIIGLVKL</sequence>
<dbReference type="OrthoDB" id="9803231at2"/>
<dbReference type="PANTHER" id="PTHR10948:SF23">
    <property type="entry name" value="TRANSPOSASE INSI FOR INSERTION SEQUENCE ELEMENT IS30A-RELATED"/>
    <property type="match status" value="1"/>
</dbReference>
<evidence type="ECO:0000313" key="2">
    <source>
        <dbReference type="Proteomes" id="UP000308713"/>
    </source>
</evidence>
<evidence type="ECO:0000313" key="1">
    <source>
        <dbReference type="EMBL" id="TNJ45433.1"/>
    </source>
</evidence>
<protein>
    <submittedName>
        <fullName evidence="1">IS30 family transposase</fullName>
    </submittedName>
</protein>
<comment type="caution">
    <text evidence="1">The sequence shown here is derived from an EMBL/GenBank/DDBJ whole genome shotgun (WGS) entry which is preliminary data.</text>
</comment>
<proteinExistence type="predicted"/>
<dbReference type="GO" id="GO:0004803">
    <property type="term" value="F:transposase activity"/>
    <property type="evidence" value="ECO:0007669"/>
    <property type="project" value="TreeGrafter"/>
</dbReference>
<dbReference type="RefSeq" id="WP_139696096.1">
    <property type="nucleotide sequence ID" value="NZ_CP074074.1"/>
</dbReference>
<dbReference type="PANTHER" id="PTHR10948">
    <property type="entry name" value="TRANSPOSASE"/>
    <property type="match status" value="1"/>
</dbReference>